<name>F6HS94_VITVI</name>
<dbReference type="AlphaFoldDB" id="F6HS94"/>
<dbReference type="STRING" id="29760.F6HS94"/>
<dbReference type="PaxDb" id="29760-VIT_09s0096g00220.t01"/>
<dbReference type="EMBL" id="FN596243">
    <property type="protein sequence ID" value="CCB57553.1"/>
    <property type="molecule type" value="Genomic_DNA"/>
</dbReference>
<protein>
    <submittedName>
        <fullName evidence="1">Uncharacterized protein</fullName>
    </submittedName>
</protein>
<sequence>MCQNMFPTKPVLFQSNEGLAYQRGFEAIKGMWAISAGQMVQARCLRIPWRLSG</sequence>
<dbReference type="HOGENOM" id="CLU_3072628_0_0_1"/>
<organism evidence="1 2">
    <name type="scientific">Vitis vinifera</name>
    <name type="common">Grape</name>
    <dbReference type="NCBI Taxonomy" id="29760"/>
    <lineage>
        <taxon>Eukaryota</taxon>
        <taxon>Viridiplantae</taxon>
        <taxon>Streptophyta</taxon>
        <taxon>Embryophyta</taxon>
        <taxon>Tracheophyta</taxon>
        <taxon>Spermatophyta</taxon>
        <taxon>Magnoliopsida</taxon>
        <taxon>eudicotyledons</taxon>
        <taxon>Gunneridae</taxon>
        <taxon>Pentapetalae</taxon>
        <taxon>rosids</taxon>
        <taxon>Vitales</taxon>
        <taxon>Vitaceae</taxon>
        <taxon>Viteae</taxon>
        <taxon>Vitis</taxon>
    </lineage>
</organism>
<reference evidence="2" key="1">
    <citation type="journal article" date="2007" name="Nature">
        <title>The grapevine genome sequence suggests ancestral hexaploidization in major angiosperm phyla.</title>
        <authorList>
            <consortium name="The French-Italian Public Consortium for Grapevine Genome Characterization."/>
            <person name="Jaillon O."/>
            <person name="Aury J.-M."/>
            <person name="Noel B."/>
            <person name="Policriti A."/>
            <person name="Clepet C."/>
            <person name="Casagrande A."/>
            <person name="Choisne N."/>
            <person name="Aubourg S."/>
            <person name="Vitulo N."/>
            <person name="Jubin C."/>
            <person name="Vezzi A."/>
            <person name="Legeai F."/>
            <person name="Hugueney P."/>
            <person name="Dasilva C."/>
            <person name="Horner D."/>
            <person name="Mica E."/>
            <person name="Jublot D."/>
            <person name="Poulain J."/>
            <person name="Bruyere C."/>
            <person name="Billault A."/>
            <person name="Segurens B."/>
            <person name="Gouyvenoux M."/>
            <person name="Ugarte E."/>
            <person name="Cattonaro F."/>
            <person name="Anthouard V."/>
            <person name="Vico V."/>
            <person name="Del Fabbro C."/>
            <person name="Alaux M."/>
            <person name="Di Gaspero G."/>
            <person name="Dumas V."/>
            <person name="Felice N."/>
            <person name="Paillard S."/>
            <person name="Juman I."/>
            <person name="Moroldo M."/>
            <person name="Scalabrin S."/>
            <person name="Canaguier A."/>
            <person name="Le Clainche I."/>
            <person name="Malacrida G."/>
            <person name="Durand E."/>
            <person name="Pesole G."/>
            <person name="Laucou V."/>
            <person name="Chatelet P."/>
            <person name="Merdinoglu D."/>
            <person name="Delledonne M."/>
            <person name="Pezzotti M."/>
            <person name="Lecharny A."/>
            <person name="Scarpelli C."/>
            <person name="Artiguenave F."/>
            <person name="Pe M.E."/>
            <person name="Valle G."/>
            <person name="Morgante M."/>
            <person name="Caboche M."/>
            <person name="Adam-Blondon A.-F."/>
            <person name="Weissenbach J."/>
            <person name="Quetier F."/>
            <person name="Wincker P."/>
        </authorList>
    </citation>
    <scope>NUCLEOTIDE SEQUENCE [LARGE SCALE GENOMIC DNA]</scope>
    <source>
        <strain evidence="2">cv. Pinot noir / PN40024</strain>
    </source>
</reference>
<evidence type="ECO:0000313" key="2">
    <source>
        <dbReference type="Proteomes" id="UP000009183"/>
    </source>
</evidence>
<dbReference type="InParanoid" id="F6HS94"/>
<dbReference type="Proteomes" id="UP000009183">
    <property type="component" value="Chromosome 9"/>
</dbReference>
<proteinExistence type="predicted"/>
<gene>
    <name evidence="1" type="ordered locus">VIT_09s0096g00220</name>
</gene>
<keyword evidence="2" id="KW-1185">Reference proteome</keyword>
<accession>F6HS94</accession>
<evidence type="ECO:0000313" key="1">
    <source>
        <dbReference type="EMBL" id="CCB57553.1"/>
    </source>
</evidence>